<feature type="domain" description="VOC" evidence="2">
    <location>
        <begin position="2"/>
        <end position="117"/>
    </location>
</feature>
<dbReference type="InterPro" id="IPR049789">
    <property type="entry name" value="ArsI/CadI-like"/>
</dbReference>
<keyword evidence="3" id="KW-0223">Dioxygenase</keyword>
<evidence type="ECO:0000313" key="3">
    <source>
        <dbReference type="EMBL" id="OHU19427.1"/>
    </source>
</evidence>
<dbReference type="PANTHER" id="PTHR41294:SF1">
    <property type="entry name" value="CADMIUM-INDUCED PROTEIN CADI"/>
    <property type="match status" value="1"/>
</dbReference>
<dbReference type="GO" id="GO:0046686">
    <property type="term" value="P:response to cadmium ion"/>
    <property type="evidence" value="ECO:0007669"/>
    <property type="project" value="TreeGrafter"/>
</dbReference>
<dbReference type="InterPro" id="IPR037523">
    <property type="entry name" value="VOC_core"/>
</dbReference>
<dbReference type="GO" id="GO:0051213">
    <property type="term" value="F:dioxygenase activity"/>
    <property type="evidence" value="ECO:0007669"/>
    <property type="project" value="UniProtKB-KW"/>
</dbReference>
<dbReference type="Gene3D" id="3.10.180.10">
    <property type="entry name" value="2,3-Dihydroxybiphenyl 1,2-Dioxygenase, domain 1"/>
    <property type="match status" value="1"/>
</dbReference>
<evidence type="ECO:0000259" key="2">
    <source>
        <dbReference type="PROSITE" id="PS51819"/>
    </source>
</evidence>
<dbReference type="Proteomes" id="UP000179616">
    <property type="component" value="Unassembled WGS sequence"/>
</dbReference>
<dbReference type="EMBL" id="MLIK01000024">
    <property type="protein sequence ID" value="OHU19427.1"/>
    <property type="molecule type" value="Genomic_DNA"/>
</dbReference>
<comment type="caution">
    <text evidence="3">The sequence shown here is derived from an EMBL/GenBank/DDBJ whole genome shotgun (WGS) entry which is preliminary data.</text>
</comment>
<protein>
    <submittedName>
        <fullName evidence="3">Glyoxalase/bleomycin resistance/dioxygenase family protein</fullName>
    </submittedName>
</protein>
<dbReference type="NCBIfam" id="NF041414">
    <property type="entry name" value="ArsI_CadI_VOC"/>
    <property type="match status" value="1"/>
</dbReference>
<name>A0A1S1L0J1_9MYCO</name>
<keyword evidence="3" id="KW-0560">Oxidoreductase</keyword>
<dbReference type="SUPFAM" id="SSF54593">
    <property type="entry name" value="Glyoxalase/Bleomycin resistance protein/Dihydroxybiphenyl dioxygenase"/>
    <property type="match status" value="1"/>
</dbReference>
<dbReference type="InterPro" id="IPR004360">
    <property type="entry name" value="Glyas_Fos-R_dOase_dom"/>
</dbReference>
<accession>A0A1S1L0J1</accession>
<sequence length="151" mass="16537">MSRVQLALNVDDLDASIMFYSNLFGVEPAKRKPGYANFAIDSPPLKLVLLENPGHGGTINHLGVQVDSSEQVHDEIARLTREGMFTEEEIGTTCCFATQDKVWITAPDAEKWEIYTVLADSETFGNSPQPRAENPDLPVDVPASSPCCTPQ</sequence>
<dbReference type="STRING" id="948102.BKG76_22330"/>
<evidence type="ECO:0000313" key="4">
    <source>
        <dbReference type="Proteomes" id="UP000179616"/>
    </source>
</evidence>
<dbReference type="RefSeq" id="WP_070940072.1">
    <property type="nucleotide sequence ID" value="NZ_MLIK01000024.1"/>
</dbReference>
<dbReference type="InterPro" id="IPR052393">
    <property type="entry name" value="Cadmium-induced_rsp"/>
</dbReference>
<reference evidence="3 4" key="1">
    <citation type="submission" date="2016-10" db="EMBL/GenBank/DDBJ databases">
        <title>Evaluation of Human, Veterinary and Environmental Mycobacterium chelonae Isolates by Core Genome Phylogenomic Analysis, Targeted Gene Comparison, and Anti-microbial Susceptibility Patterns: A Tale of Mistaken Identities.</title>
        <authorList>
            <person name="Fogelson S.B."/>
            <person name="Camus A.C."/>
            <person name="Lorenz W."/>
            <person name="Vasireddy R."/>
            <person name="Vasireddy S."/>
            <person name="Smith T."/>
            <person name="Brown-Elliott B.A."/>
            <person name="Wallace R.J.Jr."/>
            <person name="Hasan N.A."/>
            <person name="Reischl U."/>
            <person name="Sanchez S."/>
        </authorList>
    </citation>
    <scope>NUCLEOTIDE SEQUENCE [LARGE SCALE GENOMIC DNA]</scope>
    <source>
        <strain evidence="3 4">1559</strain>
    </source>
</reference>
<feature type="region of interest" description="Disordered" evidence="1">
    <location>
        <begin position="123"/>
        <end position="151"/>
    </location>
</feature>
<dbReference type="GeneID" id="57169561"/>
<dbReference type="Pfam" id="PF00903">
    <property type="entry name" value="Glyoxalase"/>
    <property type="match status" value="1"/>
</dbReference>
<evidence type="ECO:0000256" key="1">
    <source>
        <dbReference type="SAM" id="MobiDB-lite"/>
    </source>
</evidence>
<dbReference type="OrthoDB" id="9789608at2"/>
<dbReference type="InterPro" id="IPR029068">
    <property type="entry name" value="Glyas_Bleomycin-R_OHBP_Dase"/>
</dbReference>
<proteinExistence type="predicted"/>
<gene>
    <name evidence="3" type="ORF">BKG76_22330</name>
</gene>
<organism evidence="3 4">
    <name type="scientific">Mycobacteroides franklinii</name>
    <dbReference type="NCBI Taxonomy" id="948102"/>
    <lineage>
        <taxon>Bacteria</taxon>
        <taxon>Bacillati</taxon>
        <taxon>Actinomycetota</taxon>
        <taxon>Actinomycetes</taxon>
        <taxon>Mycobacteriales</taxon>
        <taxon>Mycobacteriaceae</taxon>
        <taxon>Mycobacteroides</taxon>
    </lineage>
</organism>
<dbReference type="AlphaFoldDB" id="A0A1S1L0J1"/>
<dbReference type="PANTHER" id="PTHR41294">
    <property type="entry name" value="CADMIUM-INDUCED PROTEIN CADI"/>
    <property type="match status" value="1"/>
</dbReference>
<dbReference type="PROSITE" id="PS51819">
    <property type="entry name" value="VOC"/>
    <property type="match status" value="1"/>
</dbReference>